<dbReference type="EMBL" id="BDGI01000122">
    <property type="protein sequence ID" value="GAV29460.1"/>
    <property type="molecule type" value="Genomic_DNA"/>
</dbReference>
<protein>
    <recommendedName>
        <fullName evidence="2">Pyrroline-5-carboxylate reductase catalytic N-terminal domain-containing protein</fullName>
    </recommendedName>
</protein>
<dbReference type="InterPro" id="IPR051267">
    <property type="entry name" value="STEAP_metalloreductase"/>
</dbReference>
<keyword evidence="1" id="KW-0560">Oxidoreductase</keyword>
<keyword evidence="4" id="KW-1185">Reference proteome</keyword>
<proteinExistence type="predicted"/>
<reference evidence="3 4" key="1">
    <citation type="submission" date="2016-08" db="EMBL/GenBank/DDBJ databases">
        <title>Whole genome shotgun sequence of Pichia membranifaciens KS47-1.</title>
        <authorList>
            <person name="Konishi M."/>
            <person name="Ishida M."/>
            <person name="Arakawa T."/>
            <person name="Kato Y."/>
            <person name="Horiuchi J."/>
        </authorList>
    </citation>
    <scope>NUCLEOTIDE SEQUENCE [LARGE SCALE GENOMIC DNA]</scope>
    <source>
        <strain evidence="3 4">KS47-1</strain>
    </source>
</reference>
<evidence type="ECO:0000313" key="4">
    <source>
        <dbReference type="Proteomes" id="UP000186136"/>
    </source>
</evidence>
<dbReference type="PANTHER" id="PTHR14239">
    <property type="entry name" value="DUDULIN-RELATED"/>
    <property type="match status" value="1"/>
</dbReference>
<accession>A0A1Q2YIV3</accession>
<dbReference type="Pfam" id="PF03807">
    <property type="entry name" value="F420_oxidored"/>
    <property type="match status" value="1"/>
</dbReference>
<evidence type="ECO:0000313" key="3">
    <source>
        <dbReference type="EMBL" id="GAV29460.1"/>
    </source>
</evidence>
<organism evidence="3 4">
    <name type="scientific">Pichia membranifaciens</name>
    <dbReference type="NCBI Taxonomy" id="4926"/>
    <lineage>
        <taxon>Eukaryota</taxon>
        <taxon>Fungi</taxon>
        <taxon>Dikarya</taxon>
        <taxon>Ascomycota</taxon>
        <taxon>Saccharomycotina</taxon>
        <taxon>Pichiomycetes</taxon>
        <taxon>Pichiales</taxon>
        <taxon>Pichiaceae</taxon>
        <taxon>Pichia</taxon>
    </lineage>
</organism>
<dbReference type="GO" id="GO:0015677">
    <property type="term" value="P:copper ion import"/>
    <property type="evidence" value="ECO:0007669"/>
    <property type="project" value="TreeGrafter"/>
</dbReference>
<dbReference type="Gene3D" id="3.40.50.720">
    <property type="entry name" value="NAD(P)-binding Rossmann-like Domain"/>
    <property type="match status" value="1"/>
</dbReference>
<feature type="domain" description="Pyrroline-5-carboxylate reductase catalytic N-terminal" evidence="2">
    <location>
        <begin position="4"/>
        <end position="99"/>
    </location>
</feature>
<dbReference type="AlphaFoldDB" id="A0A1Q2YIV3"/>
<sequence length="269" mass="29126">MTQTVGFIGVGLIGSNLARLAVDAGYRVVISNSKEPASLSKTVEDLGGEKVVSADTAENIAKNNDIKLVIVTVPLHVIPSLIPAIGGLKDKIVIDTNNYYPLRDGHIDVLDYRKLTTAEYVAQYLDKSAKQIKVFNNIWAIHIQPAANRDPASQTCLPVSGDDDEAKKIVRKFVENIGFATIDACSLKDSWRTEPNTPVYCKPYAPMLPEGLSEQEAVRYFGSHAAAPLSEDRVRTLISTATENEPVGGIFDPNSISSRASALASSQNR</sequence>
<dbReference type="SUPFAM" id="SSF51735">
    <property type="entry name" value="NAD(P)-binding Rossmann-fold domains"/>
    <property type="match status" value="1"/>
</dbReference>
<dbReference type="GO" id="GO:0008823">
    <property type="term" value="F:cupric reductase (NADH) activity"/>
    <property type="evidence" value="ECO:0007669"/>
    <property type="project" value="TreeGrafter"/>
</dbReference>
<dbReference type="InterPro" id="IPR036291">
    <property type="entry name" value="NAD(P)-bd_dom_sf"/>
</dbReference>
<gene>
    <name evidence="3" type="ORF">PMKS-002960</name>
</gene>
<comment type="caution">
    <text evidence="3">The sequence shown here is derived from an EMBL/GenBank/DDBJ whole genome shotgun (WGS) entry which is preliminary data.</text>
</comment>
<dbReference type="GO" id="GO:0005886">
    <property type="term" value="C:plasma membrane"/>
    <property type="evidence" value="ECO:0007669"/>
    <property type="project" value="TreeGrafter"/>
</dbReference>
<dbReference type="GO" id="GO:0052851">
    <property type="term" value="F:ferric-chelate reductase (NADPH) activity"/>
    <property type="evidence" value="ECO:0007669"/>
    <property type="project" value="TreeGrafter"/>
</dbReference>
<evidence type="ECO:0000259" key="2">
    <source>
        <dbReference type="Pfam" id="PF03807"/>
    </source>
</evidence>
<dbReference type="Proteomes" id="UP000186136">
    <property type="component" value="Unassembled WGS sequence"/>
</dbReference>
<evidence type="ECO:0000256" key="1">
    <source>
        <dbReference type="ARBA" id="ARBA00023002"/>
    </source>
</evidence>
<dbReference type="InterPro" id="IPR028939">
    <property type="entry name" value="P5C_Rdtase_cat_N"/>
</dbReference>
<dbReference type="OrthoDB" id="550646at2759"/>
<name>A0A1Q2YIV3_9ASCO</name>
<dbReference type="PANTHER" id="PTHR14239:SF0">
    <property type="entry name" value="F420-DEPENDENT NADP REDUCTASE"/>
    <property type="match status" value="1"/>
</dbReference>